<name>A0A1B6DVQ9_9HEMI</name>
<feature type="domain" description="Kazal-like" evidence="4">
    <location>
        <begin position="53"/>
        <end position="107"/>
    </location>
</feature>
<dbReference type="AlphaFoldDB" id="A0A1B6DVQ9"/>
<dbReference type="Gene3D" id="3.30.60.30">
    <property type="match status" value="2"/>
</dbReference>
<dbReference type="GO" id="GO:0005576">
    <property type="term" value="C:extracellular region"/>
    <property type="evidence" value="ECO:0007669"/>
    <property type="project" value="UniProtKB-SubCell"/>
</dbReference>
<feature type="domain" description="Kazal-like" evidence="4">
    <location>
        <begin position="20"/>
        <end position="52"/>
    </location>
</feature>
<dbReference type="SMART" id="SM00280">
    <property type="entry name" value="KAZAL"/>
    <property type="match status" value="2"/>
</dbReference>
<organism evidence="5">
    <name type="scientific">Clastoptera arizonana</name>
    <name type="common">Arizona spittle bug</name>
    <dbReference type="NCBI Taxonomy" id="38151"/>
    <lineage>
        <taxon>Eukaryota</taxon>
        <taxon>Metazoa</taxon>
        <taxon>Ecdysozoa</taxon>
        <taxon>Arthropoda</taxon>
        <taxon>Hexapoda</taxon>
        <taxon>Insecta</taxon>
        <taxon>Pterygota</taxon>
        <taxon>Neoptera</taxon>
        <taxon>Paraneoptera</taxon>
        <taxon>Hemiptera</taxon>
        <taxon>Auchenorrhyncha</taxon>
        <taxon>Cercopoidea</taxon>
        <taxon>Clastopteridae</taxon>
        <taxon>Clastoptera</taxon>
    </lineage>
</organism>
<keyword evidence="3" id="KW-1015">Disulfide bond</keyword>
<evidence type="ECO:0000259" key="4">
    <source>
        <dbReference type="PROSITE" id="PS51465"/>
    </source>
</evidence>
<feature type="non-terminal residue" evidence="5">
    <location>
        <position position="1"/>
    </location>
</feature>
<dbReference type="PANTHER" id="PTHR21179:SF0">
    <property type="entry name" value="SERINE PROTEASE INHIBITOR KAZAL-TYPE 4"/>
    <property type="match status" value="1"/>
</dbReference>
<evidence type="ECO:0000313" key="5">
    <source>
        <dbReference type="EMBL" id="JAS29750.1"/>
    </source>
</evidence>
<gene>
    <name evidence="5" type="ORF">g.2584</name>
</gene>
<proteinExistence type="predicted"/>
<comment type="subcellular location">
    <subcellularLocation>
        <location evidence="1">Secreted</location>
    </subcellularLocation>
</comment>
<evidence type="ECO:0000256" key="3">
    <source>
        <dbReference type="ARBA" id="ARBA00023157"/>
    </source>
</evidence>
<dbReference type="GO" id="GO:0004867">
    <property type="term" value="F:serine-type endopeptidase inhibitor activity"/>
    <property type="evidence" value="ECO:0007669"/>
    <property type="project" value="InterPro"/>
</dbReference>
<dbReference type="CDD" id="cd00104">
    <property type="entry name" value="KAZAL_FS"/>
    <property type="match status" value="2"/>
</dbReference>
<accession>A0A1B6DVQ9</accession>
<reference evidence="5" key="1">
    <citation type="submission" date="2015-12" db="EMBL/GenBank/DDBJ databases">
        <title>De novo transcriptome assembly of four potential Pierce s Disease insect vectors from Arizona vineyards.</title>
        <authorList>
            <person name="Tassone E.E."/>
        </authorList>
    </citation>
    <scope>NUCLEOTIDE SEQUENCE</scope>
</reference>
<dbReference type="SUPFAM" id="SSF100895">
    <property type="entry name" value="Kazal-type serine protease inhibitors"/>
    <property type="match status" value="2"/>
</dbReference>
<dbReference type="EMBL" id="GEDC01007548">
    <property type="protein sequence ID" value="JAS29750.1"/>
    <property type="molecule type" value="Transcribed_RNA"/>
</dbReference>
<dbReference type="PROSITE" id="PS51465">
    <property type="entry name" value="KAZAL_2"/>
    <property type="match status" value="2"/>
</dbReference>
<dbReference type="InterPro" id="IPR002350">
    <property type="entry name" value="Kazal_dom"/>
</dbReference>
<evidence type="ECO:0000256" key="2">
    <source>
        <dbReference type="ARBA" id="ARBA00022525"/>
    </source>
</evidence>
<sequence>QACVIAEQIDKGFVESPCLVCGSDGLTYSSIYHLECAKNQDKYLFYLHDDHCRREDNPCLAVSCLEGPGNPVCGSDGTTYVDCFALWCVQRREDPFLKFVHDGVCMAKCVDCIF</sequence>
<dbReference type="PANTHER" id="PTHR21179">
    <property type="entry name" value="SERINE-TYPE ENDOPEPTIDASE INHIBITOR"/>
    <property type="match status" value="1"/>
</dbReference>
<protein>
    <recommendedName>
        <fullName evidence="4">Kazal-like domain-containing protein</fullName>
    </recommendedName>
</protein>
<keyword evidence="2" id="KW-0964">Secreted</keyword>
<evidence type="ECO:0000256" key="1">
    <source>
        <dbReference type="ARBA" id="ARBA00004613"/>
    </source>
</evidence>
<dbReference type="InterPro" id="IPR036058">
    <property type="entry name" value="Kazal_dom_sf"/>
</dbReference>
<dbReference type="InterPro" id="IPR039932">
    <property type="entry name" value="Spink4-like"/>
</dbReference>
<dbReference type="Pfam" id="PF07648">
    <property type="entry name" value="Kazal_2"/>
    <property type="match status" value="2"/>
</dbReference>